<proteinExistence type="predicted"/>
<reference evidence="2 3" key="1">
    <citation type="submission" date="2019-02" db="EMBL/GenBank/DDBJ databases">
        <title>Kribbella capetownensis sp. nov. and Kribbella speibonae sp. nov., isolated from soil.</title>
        <authorList>
            <person name="Curtis S.M."/>
            <person name="Norton I."/>
            <person name="Everest G.J."/>
            <person name="Meyers P.R."/>
        </authorList>
    </citation>
    <scope>NUCLEOTIDE SEQUENCE [LARGE SCALE GENOMIC DNA]</scope>
    <source>
        <strain evidence="2 3">NRRL B-24813</strain>
    </source>
</reference>
<dbReference type="InterPro" id="IPR050471">
    <property type="entry name" value="AB_hydrolase"/>
</dbReference>
<dbReference type="PANTHER" id="PTHR43433:SF10">
    <property type="entry name" value="AB HYDROLASE-1 DOMAIN-CONTAINING PROTEIN"/>
    <property type="match status" value="1"/>
</dbReference>
<gene>
    <name evidence="2" type="ORF">E0H73_36500</name>
</gene>
<evidence type="ECO:0000313" key="3">
    <source>
        <dbReference type="Proteomes" id="UP000291144"/>
    </source>
</evidence>
<dbReference type="InterPro" id="IPR000073">
    <property type="entry name" value="AB_hydrolase_1"/>
</dbReference>
<dbReference type="SUPFAM" id="SSF53474">
    <property type="entry name" value="alpha/beta-Hydrolases"/>
    <property type="match status" value="1"/>
</dbReference>
<organism evidence="2 3">
    <name type="scientific">Kribbella pittospori</name>
    <dbReference type="NCBI Taxonomy" id="722689"/>
    <lineage>
        <taxon>Bacteria</taxon>
        <taxon>Bacillati</taxon>
        <taxon>Actinomycetota</taxon>
        <taxon>Actinomycetes</taxon>
        <taxon>Propionibacteriales</taxon>
        <taxon>Kribbellaceae</taxon>
        <taxon>Kribbella</taxon>
    </lineage>
</organism>
<dbReference type="PRINTS" id="PR00111">
    <property type="entry name" value="ABHYDROLASE"/>
</dbReference>
<sequence length="273" mass="29346">MAGQTVSTPDGRRLEVCVWGDPEGAPVFWLHGTPGSRFFRHLGDSYLDHRLRVVTYDRPGYGLSTRVPGRRAADVADDVRAIADALDLDRFGVAGVSGGGPGALAAAALLPDRVVRCAVVAGPAPFSADGLDFAAGMAEDEWHEWQLAVEGAAALEPSWRDFRGWLEVGLPGVAADYRSILMEASYEAGRQGSAGYIDDCLSRVDDWGFALEDVRAPTQIMVARDDTSIPVAHGEWLVRRLPAAELITVDGGHLGPRHEPEMRLLAWVGHGTP</sequence>
<dbReference type="EMBL" id="SJKB01000016">
    <property type="protein sequence ID" value="TCC55101.1"/>
    <property type="molecule type" value="Genomic_DNA"/>
</dbReference>
<dbReference type="Pfam" id="PF00561">
    <property type="entry name" value="Abhydrolase_1"/>
    <property type="match status" value="1"/>
</dbReference>
<accession>A0A4R0K4X7</accession>
<evidence type="ECO:0000259" key="1">
    <source>
        <dbReference type="Pfam" id="PF00561"/>
    </source>
</evidence>
<feature type="domain" description="AB hydrolase-1" evidence="1">
    <location>
        <begin position="26"/>
        <end position="254"/>
    </location>
</feature>
<dbReference type="Gene3D" id="3.40.50.1820">
    <property type="entry name" value="alpha/beta hydrolase"/>
    <property type="match status" value="1"/>
</dbReference>
<dbReference type="Proteomes" id="UP000291144">
    <property type="component" value="Unassembled WGS sequence"/>
</dbReference>
<keyword evidence="2" id="KW-0378">Hydrolase</keyword>
<comment type="caution">
    <text evidence="2">The sequence shown here is derived from an EMBL/GenBank/DDBJ whole genome shotgun (WGS) entry which is preliminary data.</text>
</comment>
<dbReference type="OrthoDB" id="9800988at2"/>
<evidence type="ECO:0000313" key="2">
    <source>
        <dbReference type="EMBL" id="TCC55101.1"/>
    </source>
</evidence>
<dbReference type="RefSeq" id="WP_131364274.1">
    <property type="nucleotide sequence ID" value="NZ_SJKB01000016.1"/>
</dbReference>
<dbReference type="InterPro" id="IPR029058">
    <property type="entry name" value="AB_hydrolase_fold"/>
</dbReference>
<keyword evidence="3" id="KW-1185">Reference proteome</keyword>
<dbReference type="PANTHER" id="PTHR43433">
    <property type="entry name" value="HYDROLASE, ALPHA/BETA FOLD FAMILY PROTEIN"/>
    <property type="match status" value="1"/>
</dbReference>
<dbReference type="AlphaFoldDB" id="A0A4R0K4X7"/>
<protein>
    <submittedName>
        <fullName evidence="2">Alpha/beta hydrolase</fullName>
    </submittedName>
</protein>
<dbReference type="GO" id="GO:0016787">
    <property type="term" value="F:hydrolase activity"/>
    <property type="evidence" value="ECO:0007669"/>
    <property type="project" value="UniProtKB-KW"/>
</dbReference>
<name>A0A4R0K4X7_9ACTN</name>